<protein>
    <submittedName>
        <fullName evidence="2">Uncharacterized protein</fullName>
    </submittedName>
</protein>
<proteinExistence type="predicted"/>
<feature type="transmembrane region" description="Helical" evidence="1">
    <location>
        <begin position="34"/>
        <end position="55"/>
    </location>
</feature>
<dbReference type="OrthoDB" id="2140093at2759"/>
<evidence type="ECO:0000256" key="1">
    <source>
        <dbReference type="SAM" id="Phobius"/>
    </source>
</evidence>
<dbReference type="AlphaFoldDB" id="A0A1Y2FPJ6"/>
<feature type="transmembrane region" description="Helical" evidence="1">
    <location>
        <begin position="223"/>
        <end position="249"/>
    </location>
</feature>
<keyword evidence="1" id="KW-1133">Transmembrane helix</keyword>
<dbReference type="EMBL" id="MCOG01000004">
    <property type="protein sequence ID" value="ORY85126.1"/>
    <property type="molecule type" value="Genomic_DNA"/>
</dbReference>
<feature type="transmembrane region" description="Helical" evidence="1">
    <location>
        <begin position="298"/>
        <end position="322"/>
    </location>
</feature>
<evidence type="ECO:0000313" key="2">
    <source>
        <dbReference type="EMBL" id="ORY85126.1"/>
    </source>
</evidence>
<sequence>MAFGKKKTNNNTYTTTKTTINGESATKYKLRRNFWIVSVLLLIPTVILLILAAAAGKHNFWPFNRVWAAEGQVNMERQASVLNVGNKLSNFVGDVLPAGFPNLGIPIEKILISQNAMKLFASRDQQVLSDSGVPQNQWDNVQDMFVKFNNDENYNIYPTKDSQGIDIGTFKNNFLNYRVAGHRVRSYFTSFKWMFHINWIVCLAIIILILLAQLKFRDSNIRLFCITYIIILILLFMVFFFNLVMYIVLNFGVNGITSFLNRITIGAIPNAVSELLGNKSSDLNQQMFFAKSSSLRKIILAVLILLFITFLLVLLEVIYMLLSLPTRLPKREIKTTTTTTTVNRAKNPNNYEIDIAEGREY</sequence>
<accession>A0A1Y2FPJ6</accession>
<keyword evidence="1" id="KW-0472">Membrane</keyword>
<feature type="transmembrane region" description="Helical" evidence="1">
    <location>
        <begin position="193"/>
        <end position="211"/>
    </location>
</feature>
<name>A0A1Y2FPJ6_9FUNG</name>
<keyword evidence="1" id="KW-0812">Transmembrane</keyword>
<keyword evidence="3" id="KW-1185">Reference proteome</keyword>
<reference evidence="2 3" key="1">
    <citation type="submission" date="2016-08" db="EMBL/GenBank/DDBJ databases">
        <title>A Parts List for Fungal Cellulosomes Revealed by Comparative Genomics.</title>
        <authorList>
            <consortium name="DOE Joint Genome Institute"/>
            <person name="Haitjema C.H."/>
            <person name="Gilmore S.P."/>
            <person name="Henske J.K."/>
            <person name="Solomon K.V."/>
            <person name="De Groot R."/>
            <person name="Kuo A."/>
            <person name="Mondo S.J."/>
            <person name="Salamov A.A."/>
            <person name="Labutti K."/>
            <person name="Zhao Z."/>
            <person name="Chiniquy J."/>
            <person name="Barry K."/>
            <person name="Brewer H.M."/>
            <person name="Purvine S.O."/>
            <person name="Wright A.T."/>
            <person name="Boxma B."/>
            <person name="Van Alen T."/>
            <person name="Hackstein J.H."/>
            <person name="Baker S.E."/>
            <person name="Grigoriev I.V."/>
            <person name="O'Malley M.A."/>
        </authorList>
    </citation>
    <scope>NUCLEOTIDE SEQUENCE [LARGE SCALE GENOMIC DNA]</scope>
    <source>
        <strain evidence="2 3">G1</strain>
    </source>
</reference>
<dbReference type="Proteomes" id="UP000193920">
    <property type="component" value="Unassembled WGS sequence"/>
</dbReference>
<comment type="caution">
    <text evidence="2">The sequence shown here is derived from an EMBL/GenBank/DDBJ whole genome shotgun (WGS) entry which is preliminary data.</text>
</comment>
<evidence type="ECO:0000313" key="3">
    <source>
        <dbReference type="Proteomes" id="UP000193920"/>
    </source>
</evidence>
<organism evidence="2 3">
    <name type="scientific">Neocallimastix californiae</name>
    <dbReference type="NCBI Taxonomy" id="1754190"/>
    <lineage>
        <taxon>Eukaryota</taxon>
        <taxon>Fungi</taxon>
        <taxon>Fungi incertae sedis</taxon>
        <taxon>Chytridiomycota</taxon>
        <taxon>Chytridiomycota incertae sedis</taxon>
        <taxon>Neocallimastigomycetes</taxon>
        <taxon>Neocallimastigales</taxon>
        <taxon>Neocallimastigaceae</taxon>
        <taxon>Neocallimastix</taxon>
    </lineage>
</organism>
<gene>
    <name evidence="2" type="ORF">LY90DRAFT_499047</name>
</gene>